<dbReference type="Gene3D" id="3.30.1330.40">
    <property type="entry name" value="RutC-like"/>
    <property type="match status" value="1"/>
</dbReference>
<reference evidence="2 3" key="1">
    <citation type="journal article" date="2020" name="mSystems">
        <title>Defining Genomic and Predicted Metabolic Features of the Acetobacterium Genus.</title>
        <authorList>
            <person name="Ross D.E."/>
            <person name="Marshall C.W."/>
            <person name="Gulliver D."/>
            <person name="May H.D."/>
            <person name="Norman R.S."/>
        </authorList>
    </citation>
    <scope>NUCLEOTIDE SEQUENCE [LARGE SCALE GENOMIC DNA]</scope>
    <source>
        <strain evidence="2 3">DSM 4132</strain>
    </source>
</reference>
<accession>A0ABR6YTF3</accession>
<dbReference type="CDD" id="cd00448">
    <property type="entry name" value="YjgF_YER057c_UK114_family"/>
    <property type="match status" value="1"/>
</dbReference>
<dbReference type="InterPro" id="IPR035959">
    <property type="entry name" value="RutC-like_sf"/>
</dbReference>
<dbReference type="PANTHER" id="PTHR11803">
    <property type="entry name" value="2-IMINOBUTANOATE/2-IMINOPROPANOATE DEAMINASE RIDA"/>
    <property type="match status" value="1"/>
</dbReference>
<evidence type="ECO:0000313" key="3">
    <source>
        <dbReference type="Proteomes" id="UP000622405"/>
    </source>
</evidence>
<comment type="caution">
    <text evidence="2">The sequence shown here is derived from an EMBL/GenBank/DDBJ whole genome shotgun (WGS) entry which is preliminary data.</text>
</comment>
<evidence type="ECO:0000313" key="2">
    <source>
        <dbReference type="EMBL" id="MBC3898459.1"/>
    </source>
</evidence>
<dbReference type="NCBIfam" id="TIGR00004">
    <property type="entry name" value="Rid family detoxifying hydrolase"/>
    <property type="match status" value="1"/>
</dbReference>
<dbReference type="InterPro" id="IPR019897">
    <property type="entry name" value="RidA_CS"/>
</dbReference>
<dbReference type="PROSITE" id="PS01094">
    <property type="entry name" value="UPF0076"/>
    <property type="match status" value="1"/>
</dbReference>
<comment type="similarity">
    <text evidence="1">Belongs to the RutC family.</text>
</comment>
<proteinExistence type="inferred from homology"/>
<dbReference type="EMBL" id="WJBE01000001">
    <property type="protein sequence ID" value="MBC3898459.1"/>
    <property type="molecule type" value="Genomic_DNA"/>
</dbReference>
<keyword evidence="3" id="KW-1185">Reference proteome</keyword>
<dbReference type="PANTHER" id="PTHR11803:SF58">
    <property type="entry name" value="PROTEIN HMF1-RELATED"/>
    <property type="match status" value="1"/>
</dbReference>
<dbReference type="Pfam" id="PF01042">
    <property type="entry name" value="Ribonuc_L-PSP"/>
    <property type="match status" value="1"/>
</dbReference>
<name>A0ABR6YTF3_9FIRM</name>
<dbReference type="InterPro" id="IPR006056">
    <property type="entry name" value="RidA"/>
</dbReference>
<sequence>MDRKVIHTNEAPAAVGPYEQAIAVGNFLFTSGQLGLSPETGELVQGIAAQTAQAIANLDAVLQATGMTRENVVKTLIFLENINDFAVVNEIYGQYFGTNKPARSCVAVASLPKGGLVEIEAVAVSA</sequence>
<dbReference type="RefSeq" id="WP_186893107.1">
    <property type="nucleotide sequence ID" value="NZ_WJBE01000001.1"/>
</dbReference>
<gene>
    <name evidence="2" type="ORF">GH811_02350</name>
</gene>
<organism evidence="2 3">
    <name type="scientific">Acetobacterium malicum</name>
    <dbReference type="NCBI Taxonomy" id="52692"/>
    <lineage>
        <taxon>Bacteria</taxon>
        <taxon>Bacillati</taxon>
        <taxon>Bacillota</taxon>
        <taxon>Clostridia</taxon>
        <taxon>Eubacteriales</taxon>
        <taxon>Eubacteriaceae</taxon>
        <taxon>Acetobacterium</taxon>
    </lineage>
</organism>
<protein>
    <submittedName>
        <fullName evidence="2">Reactive intermediate/imine deaminase</fullName>
    </submittedName>
</protein>
<dbReference type="InterPro" id="IPR006175">
    <property type="entry name" value="YjgF/YER057c/UK114"/>
</dbReference>
<evidence type="ECO:0000256" key="1">
    <source>
        <dbReference type="ARBA" id="ARBA00010552"/>
    </source>
</evidence>
<dbReference type="Proteomes" id="UP000622405">
    <property type="component" value="Unassembled WGS sequence"/>
</dbReference>
<dbReference type="SUPFAM" id="SSF55298">
    <property type="entry name" value="YjgF-like"/>
    <property type="match status" value="1"/>
</dbReference>